<reference evidence="2" key="1">
    <citation type="submission" date="2012-04" db="EMBL/GenBank/DDBJ databases">
        <title>The Genome Sequence of Loa loa.</title>
        <authorList>
            <consortium name="The Broad Institute Genome Sequencing Platform"/>
            <consortium name="Broad Institute Genome Sequencing Center for Infectious Disease"/>
            <person name="Nutman T.B."/>
            <person name="Fink D.L."/>
            <person name="Russ C."/>
            <person name="Young S."/>
            <person name="Zeng Q."/>
            <person name="Gargeya S."/>
            <person name="Alvarado L."/>
            <person name="Berlin A."/>
            <person name="Chapman S.B."/>
            <person name="Chen Z."/>
            <person name="Freedman E."/>
            <person name="Gellesch M."/>
            <person name="Goldberg J."/>
            <person name="Griggs A."/>
            <person name="Gujja S."/>
            <person name="Heilman E.R."/>
            <person name="Heiman D."/>
            <person name="Howarth C."/>
            <person name="Mehta T."/>
            <person name="Neiman D."/>
            <person name="Pearson M."/>
            <person name="Roberts A."/>
            <person name="Saif S."/>
            <person name="Shea T."/>
            <person name="Shenoy N."/>
            <person name="Sisk P."/>
            <person name="Stolte C."/>
            <person name="Sykes S."/>
            <person name="White J."/>
            <person name="Yandava C."/>
            <person name="Haas B."/>
            <person name="Henn M.R."/>
            <person name="Nusbaum C."/>
            <person name="Birren B."/>
        </authorList>
    </citation>
    <scope>NUCLEOTIDE SEQUENCE [LARGE SCALE GENOMIC DNA]</scope>
</reference>
<organism evidence="2">
    <name type="scientific">Loa loa</name>
    <name type="common">Eye worm</name>
    <name type="synonym">Filaria loa</name>
    <dbReference type="NCBI Taxonomy" id="7209"/>
    <lineage>
        <taxon>Eukaryota</taxon>
        <taxon>Metazoa</taxon>
        <taxon>Ecdysozoa</taxon>
        <taxon>Nematoda</taxon>
        <taxon>Chromadorea</taxon>
        <taxon>Rhabditida</taxon>
        <taxon>Spirurina</taxon>
        <taxon>Spiruromorpha</taxon>
        <taxon>Filarioidea</taxon>
        <taxon>Onchocercidae</taxon>
        <taxon>Loa</taxon>
    </lineage>
</organism>
<accession>A0A1S0TWU1</accession>
<feature type="chain" id="PRO_5010365914" evidence="1">
    <location>
        <begin position="27"/>
        <end position="129"/>
    </location>
</feature>
<gene>
    <name evidence="2" type="ORF">LOAG_06960</name>
</gene>
<sequence length="129" mass="14508">MLSFVVTKCLITLTIIIILSVVKTDAQVFVRTIGSFNRNFAGGNSLNNNGNAIQRFSDGGSGRKRSRPRQSTQAPLRLRPQALGFLFKKLFQKRGKMYLGLNMLETIFNFLKLRTKKAKCVGQRVLKAE</sequence>
<keyword evidence="1" id="KW-0732">Signal</keyword>
<name>A0A1S0TWU1_LOALO</name>
<evidence type="ECO:0000256" key="1">
    <source>
        <dbReference type="SAM" id="SignalP"/>
    </source>
</evidence>
<feature type="signal peptide" evidence="1">
    <location>
        <begin position="1"/>
        <end position="26"/>
    </location>
</feature>
<dbReference type="EMBL" id="JH712147">
    <property type="protein sequence ID" value="EFO21523.1"/>
    <property type="molecule type" value="Genomic_DNA"/>
</dbReference>
<proteinExistence type="predicted"/>
<protein>
    <submittedName>
        <fullName evidence="2">Uncharacterized protein</fullName>
    </submittedName>
</protein>
<evidence type="ECO:0000313" key="2">
    <source>
        <dbReference type="EMBL" id="EFO21523.1"/>
    </source>
</evidence>
<dbReference type="InParanoid" id="A0A1S0TWU1"/>
<dbReference type="AlphaFoldDB" id="A0A1S0TWU1"/>
<dbReference type="GeneID" id="9944382"/>
<dbReference type="RefSeq" id="XP_003142545.1">
    <property type="nucleotide sequence ID" value="XM_003142497.1"/>
</dbReference>
<dbReference type="CTD" id="9944382"/>
<dbReference type="KEGG" id="loa:LOAG_06960"/>